<dbReference type="Gene3D" id="2.60.40.4370">
    <property type="match status" value="1"/>
</dbReference>
<dbReference type="Proteomes" id="UP000615446">
    <property type="component" value="Unassembled WGS sequence"/>
</dbReference>
<organism evidence="3 4">
    <name type="scientific">Rhizophagus clarus</name>
    <dbReference type="NCBI Taxonomy" id="94130"/>
    <lineage>
        <taxon>Eukaryota</taxon>
        <taxon>Fungi</taxon>
        <taxon>Fungi incertae sedis</taxon>
        <taxon>Mucoromycota</taxon>
        <taxon>Glomeromycotina</taxon>
        <taxon>Glomeromycetes</taxon>
        <taxon>Glomerales</taxon>
        <taxon>Glomeraceae</taxon>
        <taxon>Rhizophagus</taxon>
    </lineage>
</organism>
<feature type="domain" description="Transcription factor TFIIIC triple barrel" evidence="2">
    <location>
        <begin position="24"/>
        <end position="215"/>
    </location>
</feature>
<feature type="region of interest" description="Disordered" evidence="1">
    <location>
        <begin position="60"/>
        <end position="144"/>
    </location>
</feature>
<feature type="region of interest" description="Disordered" evidence="1">
    <location>
        <begin position="260"/>
        <end position="317"/>
    </location>
</feature>
<feature type="region of interest" description="Disordered" evidence="1">
    <location>
        <begin position="1"/>
        <end position="23"/>
    </location>
</feature>
<dbReference type="InterPro" id="IPR042771">
    <property type="entry name" value="GTF3C6-like"/>
</dbReference>
<evidence type="ECO:0000313" key="4">
    <source>
        <dbReference type="Proteomes" id="UP000615446"/>
    </source>
</evidence>
<feature type="compositionally biased region" description="Low complexity" evidence="1">
    <location>
        <begin position="1"/>
        <end position="15"/>
    </location>
</feature>
<accession>A0A8H3LTC8</accession>
<reference evidence="3" key="1">
    <citation type="submission" date="2019-10" db="EMBL/GenBank/DDBJ databases">
        <title>Conservation and host-specific expression of non-tandemly repeated heterogenous ribosome RNA gene in arbuscular mycorrhizal fungi.</title>
        <authorList>
            <person name="Maeda T."/>
            <person name="Kobayashi Y."/>
            <person name="Nakagawa T."/>
            <person name="Ezawa T."/>
            <person name="Yamaguchi K."/>
            <person name="Bino T."/>
            <person name="Nishimoto Y."/>
            <person name="Shigenobu S."/>
            <person name="Kawaguchi M."/>
        </authorList>
    </citation>
    <scope>NUCLEOTIDE SEQUENCE</scope>
    <source>
        <strain evidence="3">HR1</strain>
    </source>
</reference>
<dbReference type="EMBL" id="BLAL01000236">
    <property type="protein sequence ID" value="GES94557.1"/>
    <property type="molecule type" value="Genomic_DNA"/>
</dbReference>
<feature type="compositionally biased region" description="Polar residues" evidence="1">
    <location>
        <begin position="86"/>
        <end position="112"/>
    </location>
</feature>
<dbReference type="GO" id="GO:0006383">
    <property type="term" value="P:transcription by RNA polymerase III"/>
    <property type="evidence" value="ECO:0007669"/>
    <property type="project" value="InterPro"/>
</dbReference>
<proteinExistence type="predicted"/>
<dbReference type="PANTHER" id="PTHR21860:SF2">
    <property type="entry name" value="GENERAL TRANSCRIPTION FACTOR 3C POLYPEPTIDE 6"/>
    <property type="match status" value="1"/>
</dbReference>
<evidence type="ECO:0000256" key="1">
    <source>
        <dbReference type="SAM" id="MobiDB-lite"/>
    </source>
</evidence>
<evidence type="ECO:0000313" key="3">
    <source>
        <dbReference type="EMBL" id="GES94557.1"/>
    </source>
</evidence>
<dbReference type="GO" id="GO:0000127">
    <property type="term" value="C:transcription factor TFIIIC complex"/>
    <property type="evidence" value="ECO:0007669"/>
    <property type="project" value="TreeGrafter"/>
</dbReference>
<comment type="caution">
    <text evidence="3">The sequence shown here is derived from an EMBL/GenBank/DDBJ whole genome shotgun (WGS) entry which is preliminary data.</text>
</comment>
<dbReference type="Pfam" id="PF10419">
    <property type="entry name" value="TFIIIC_sub6"/>
    <property type="match status" value="1"/>
</dbReference>
<dbReference type="AlphaFoldDB" id="A0A8H3LTC8"/>
<protein>
    <submittedName>
        <fullName evidence="3">General transcription factor 3C polypeptide 6 isoform X2</fullName>
    </submittedName>
</protein>
<dbReference type="OrthoDB" id="1877767at2759"/>
<dbReference type="PANTHER" id="PTHR21860">
    <property type="entry name" value="TRANSCRIPTION INITIATION FACTOR IIIC TFIIIC , POLYPEPTIDE 6-RELATED"/>
    <property type="match status" value="1"/>
</dbReference>
<name>A0A8H3LTC8_9GLOM</name>
<gene>
    <name evidence="3" type="ORF">RCL2_002129400</name>
</gene>
<feature type="compositionally biased region" description="Basic and acidic residues" evidence="1">
    <location>
        <begin position="291"/>
        <end position="317"/>
    </location>
</feature>
<feature type="compositionally biased region" description="Low complexity" evidence="1">
    <location>
        <begin position="60"/>
        <end position="85"/>
    </location>
</feature>
<sequence>MELEESTSNNSNISKDNSDSDEYEEEVSYIIIDLGTEVTLDMITNNFEILNNINPSSFNFNQNRNHQNQDHLSSSTSILQQPSSSDLNYDTNNKTNDATASTSTIRTTNHPQKSFHYYVKPSSNHEKESVEDGEPSNFNNKKENNDIDYSLIGLDTDTPYLRIGNIHFKGEYDETIGTDLIFFPESGIYPINPRQQKLKYQCQTTKKIKFSQVNLQEIDLDMTNELNQFNIDDDNEWEDKYSINKKKFSLDDQELFNIKSNLHDNSDDDENDGNESNSQNDTVIVSKGKKKEILDHEQNIEISDVETRRKDDPMEIN</sequence>
<evidence type="ECO:0000259" key="2">
    <source>
        <dbReference type="Pfam" id="PF10419"/>
    </source>
</evidence>
<dbReference type="InterPro" id="IPR019481">
    <property type="entry name" value="TFIIIC_triple_barrel"/>
</dbReference>